<dbReference type="SMART" id="SM01322">
    <property type="entry name" value="YaeQ"/>
    <property type="match status" value="1"/>
</dbReference>
<accession>A0A5R9IQF2</accession>
<dbReference type="SUPFAM" id="SSF52980">
    <property type="entry name" value="Restriction endonuclease-like"/>
    <property type="match status" value="1"/>
</dbReference>
<comment type="caution">
    <text evidence="1">The sequence shown here is derived from an EMBL/GenBank/DDBJ whole genome shotgun (WGS) entry which is preliminary data.</text>
</comment>
<dbReference type="PANTHER" id="PTHR38784">
    <property type="entry name" value="SUCROSE PHOSPHORYLASE"/>
    <property type="match status" value="1"/>
</dbReference>
<keyword evidence="2" id="KW-1185">Reference proteome</keyword>
<protein>
    <submittedName>
        <fullName evidence="1">YaeQ family protein</fullName>
    </submittedName>
</protein>
<dbReference type="Gene3D" id="3.10.640.10">
    <property type="entry name" value="Restriction endonuclease-like alpha-beta roll domain"/>
    <property type="match status" value="1"/>
</dbReference>
<dbReference type="PANTHER" id="PTHR38784:SF1">
    <property type="entry name" value="SUCROSE PHOSPHORYLASE"/>
    <property type="match status" value="1"/>
</dbReference>
<dbReference type="EMBL" id="VCBC01000012">
    <property type="protein sequence ID" value="TLU64118.1"/>
    <property type="molecule type" value="Genomic_DNA"/>
</dbReference>
<dbReference type="OrthoDB" id="5293309at2"/>
<organism evidence="1 2">
    <name type="scientific">Thalassotalea litorea</name>
    <dbReference type="NCBI Taxonomy" id="2020715"/>
    <lineage>
        <taxon>Bacteria</taxon>
        <taxon>Pseudomonadati</taxon>
        <taxon>Pseudomonadota</taxon>
        <taxon>Gammaproteobacteria</taxon>
        <taxon>Alteromonadales</taxon>
        <taxon>Colwelliaceae</taxon>
        <taxon>Thalassotalea</taxon>
    </lineage>
</organism>
<evidence type="ECO:0000313" key="2">
    <source>
        <dbReference type="Proteomes" id="UP000307790"/>
    </source>
</evidence>
<name>A0A5R9IQF2_9GAMM</name>
<proteinExistence type="predicted"/>
<evidence type="ECO:0000313" key="1">
    <source>
        <dbReference type="EMBL" id="TLU64118.1"/>
    </source>
</evidence>
<dbReference type="InterPro" id="IPR011335">
    <property type="entry name" value="Restrct_endonuc-II-like"/>
</dbReference>
<sequence>MAQKSTIYKASMQVSDLNREIYPHFQLTVARHPSETERRFMLRLMAFAHQYHEQLELCKGISADDEPDIWIKNFSDEIELWVELGQLDEKRLKKASNRAHKAVIYCYGSASDIWWQKVQHKASQFSNLTVWQVNDEQSTALTQLLQRTMELQFTIDGSQIWVSDENSAIEVDIIPLLNHE</sequence>
<dbReference type="InterPro" id="IPR009822">
    <property type="entry name" value="YaeQ"/>
</dbReference>
<dbReference type="AlphaFoldDB" id="A0A5R9IQF2"/>
<gene>
    <name evidence="1" type="ORF">FE810_12480</name>
</gene>
<dbReference type="Pfam" id="PF07152">
    <property type="entry name" value="YaeQ"/>
    <property type="match status" value="1"/>
</dbReference>
<reference evidence="1 2" key="1">
    <citation type="submission" date="2019-05" db="EMBL/GenBank/DDBJ databases">
        <title>Genome sequences of Thalassotalea litorea 1K03283.</title>
        <authorList>
            <person name="Zhang D."/>
        </authorList>
    </citation>
    <scope>NUCLEOTIDE SEQUENCE [LARGE SCALE GENOMIC DNA]</scope>
    <source>
        <strain evidence="1 2">MCCC 1K03283</strain>
    </source>
</reference>
<dbReference type="InterPro" id="IPR038590">
    <property type="entry name" value="YaeQ_sf"/>
</dbReference>
<dbReference type="Proteomes" id="UP000307790">
    <property type="component" value="Unassembled WGS sequence"/>
</dbReference>
<dbReference type="RefSeq" id="WP_138320401.1">
    <property type="nucleotide sequence ID" value="NZ_VCBC01000012.1"/>
</dbReference>
<dbReference type="PIRSF" id="PIRSF011484">
    <property type="entry name" value="YaeQ"/>
    <property type="match status" value="1"/>
</dbReference>